<organism evidence="1 2">
    <name type="scientific">Trichoderma citrinoviride</name>
    <dbReference type="NCBI Taxonomy" id="58853"/>
    <lineage>
        <taxon>Eukaryota</taxon>
        <taxon>Fungi</taxon>
        <taxon>Dikarya</taxon>
        <taxon>Ascomycota</taxon>
        <taxon>Pezizomycotina</taxon>
        <taxon>Sordariomycetes</taxon>
        <taxon>Hypocreomycetidae</taxon>
        <taxon>Hypocreales</taxon>
        <taxon>Hypocreaceae</taxon>
        <taxon>Trichoderma</taxon>
    </lineage>
</organism>
<dbReference type="Gene3D" id="3.40.50.300">
    <property type="entry name" value="P-loop containing nucleotide triphosphate hydrolases"/>
    <property type="match status" value="2"/>
</dbReference>
<accession>A0A2T4B179</accession>
<dbReference type="GeneID" id="36602553"/>
<evidence type="ECO:0000313" key="1">
    <source>
        <dbReference type="EMBL" id="PTB63060.1"/>
    </source>
</evidence>
<dbReference type="InterPro" id="IPR027417">
    <property type="entry name" value="P-loop_NTPase"/>
</dbReference>
<dbReference type="RefSeq" id="XP_024746380.1">
    <property type="nucleotide sequence ID" value="XM_024894435.1"/>
</dbReference>
<dbReference type="AlphaFoldDB" id="A0A2T4B179"/>
<dbReference type="Proteomes" id="UP000241546">
    <property type="component" value="Unassembled WGS sequence"/>
</dbReference>
<dbReference type="OrthoDB" id="4898452at2759"/>
<protein>
    <recommendedName>
        <fullName evidence="3">DNA2/NAM7 helicase-like C-terminal domain-containing protein</fullName>
    </recommendedName>
</protein>
<dbReference type="EMBL" id="KZ680220">
    <property type="protein sequence ID" value="PTB63060.1"/>
    <property type="molecule type" value="Genomic_DNA"/>
</dbReference>
<gene>
    <name evidence="1" type="ORF">BBK36DRAFT_1162363</name>
</gene>
<name>A0A2T4B179_9HYPO</name>
<evidence type="ECO:0000313" key="2">
    <source>
        <dbReference type="Proteomes" id="UP000241546"/>
    </source>
</evidence>
<dbReference type="SUPFAM" id="SSF52540">
    <property type="entry name" value="P-loop containing nucleoside triphosphate hydrolases"/>
    <property type="match status" value="1"/>
</dbReference>
<proteinExistence type="predicted"/>
<reference evidence="2" key="1">
    <citation type="submission" date="2016-07" db="EMBL/GenBank/DDBJ databases">
        <title>Multiple horizontal gene transfer events from other fungi enriched the ability of initially mycotrophic Trichoderma (Ascomycota) to feed on dead plant biomass.</title>
        <authorList>
            <consortium name="DOE Joint Genome Institute"/>
            <person name="Atanasova L."/>
            <person name="Chenthamara K."/>
            <person name="Zhang J."/>
            <person name="Grujic M."/>
            <person name="Henrissat B."/>
            <person name="Kuo A."/>
            <person name="Aerts A."/>
            <person name="Salamov A."/>
            <person name="Lipzen A."/>
            <person name="Labutti K."/>
            <person name="Barry K."/>
            <person name="Miao Y."/>
            <person name="Rahimi M.J."/>
            <person name="Shen Q."/>
            <person name="Grigoriev I.V."/>
            <person name="Kubicek C.P."/>
            <person name="Druzhinina I.S."/>
        </authorList>
    </citation>
    <scope>NUCLEOTIDE SEQUENCE [LARGE SCALE GENOMIC DNA]</scope>
    <source>
        <strain evidence="2">TUCIM 6016</strain>
    </source>
</reference>
<sequence length="857" mass="97084">MELPTVQVWRKAAAYWGDWDNQICLYLGLPLGVTNDELGHGAVYRYNPQALRLEPTPFLEIRLRFPARKFTGHVMPVPESLGDRFSLAEFSAVEISVGEDAVVAVDGFGLPFNNPGHETHDWVNNGSTVAGSMTFVNILQQRKWRIIVEEKFAKMKRLWERSIQQCRDLRQRDREDWTVPASHDVPSNFPPTRRHLISGQNRATMHAVLRKGRGFFDLWETHQNPEFHGMDGSSEMKWTLPAANILHSDEIMLKCLMMEIPAPDRGRFVQYMSNLPLGFGIISAGPRFGKTAAICVATLCLADRVNSICATAPTAAAVDQLAIKLNDFDMSSGTRQLHFPRPRGQDFVNPKMIVRGHSFTDEIEAFLELLERPNGGDRIVLFDSIGRPRWKLYLSATYWLLIVLGSPAVPAIPLTCFPRLQSFRQQLMSHPDSAVLVDVATGRLSWAEYANMGHISRTIDFLALKLLNLIILADVVCITPNLSRERAYHWWLITCAGGIAVDDAHSMTRSDLYFMGNNMIPCLLAGDERQFLPTGTHNNLISNSPFDRQLSALAFYKANSWPVYRPRVPLRTARGMFDLCRDIFYDDAPALNYSSLCDPLAHLRLNGVKLERWLQQWYGSTTSHRLPLAPAAGGYLRPVFVNVRASKTWRNYAPRAVMNPKQCVLALHMLRRPVMFARVDPCQIRIVTADAGNVHFLRRLMLSVPCYSMLQGMPPPATVEESLACEEEIVCAILGRSRNYGPGAMLDANRLNVMLSRHQSGLIIVGDFAAIKSERVQENGERKRRREEEDEPGFGRELIIVKDRKIDHEEALKKVYQWVKTRGRFIDGTLPRSGMEREEDVFSAFTGPGSHWVEVYW</sequence>
<keyword evidence="2" id="KW-1185">Reference proteome</keyword>
<evidence type="ECO:0008006" key="3">
    <source>
        <dbReference type="Google" id="ProtNLM"/>
    </source>
</evidence>